<sequence>MEPFSRKNSLKAIIYVIKVFGYKHVKSIALSLMLFQNYSLPKRLCENPVNPASNANSAKIFRFYDCNCTKCIQ</sequence>
<dbReference type="EMBL" id="JARK01001360">
    <property type="protein sequence ID" value="EYC19638.1"/>
    <property type="molecule type" value="Genomic_DNA"/>
</dbReference>
<protein>
    <submittedName>
        <fullName evidence="1">Uncharacterized protein</fullName>
    </submittedName>
</protein>
<evidence type="ECO:0000313" key="2">
    <source>
        <dbReference type="Proteomes" id="UP000024635"/>
    </source>
</evidence>
<proteinExistence type="predicted"/>
<reference evidence="2" key="1">
    <citation type="journal article" date="2015" name="Nat. Genet.">
        <title>The genome and transcriptome of the zoonotic hookworm Ancylostoma ceylanicum identify infection-specific gene families.</title>
        <authorList>
            <person name="Schwarz E.M."/>
            <person name="Hu Y."/>
            <person name="Antoshechkin I."/>
            <person name="Miller M.M."/>
            <person name="Sternberg P.W."/>
            <person name="Aroian R.V."/>
        </authorList>
    </citation>
    <scope>NUCLEOTIDE SEQUENCE</scope>
    <source>
        <strain evidence="2">HY135</strain>
    </source>
</reference>
<dbReference type="AlphaFoldDB" id="A0A016UYU3"/>
<name>A0A016UYU3_9BILA</name>
<keyword evidence="2" id="KW-1185">Reference proteome</keyword>
<organism evidence="1 2">
    <name type="scientific">Ancylostoma ceylanicum</name>
    <dbReference type="NCBI Taxonomy" id="53326"/>
    <lineage>
        <taxon>Eukaryota</taxon>
        <taxon>Metazoa</taxon>
        <taxon>Ecdysozoa</taxon>
        <taxon>Nematoda</taxon>
        <taxon>Chromadorea</taxon>
        <taxon>Rhabditida</taxon>
        <taxon>Rhabditina</taxon>
        <taxon>Rhabditomorpha</taxon>
        <taxon>Strongyloidea</taxon>
        <taxon>Ancylostomatidae</taxon>
        <taxon>Ancylostomatinae</taxon>
        <taxon>Ancylostoma</taxon>
    </lineage>
</organism>
<dbReference type="Proteomes" id="UP000024635">
    <property type="component" value="Unassembled WGS sequence"/>
</dbReference>
<gene>
    <name evidence="1" type="primary">Acey_s0024.g979</name>
    <name evidence="1" type="ORF">Y032_0024g979</name>
</gene>
<comment type="caution">
    <text evidence="1">The sequence shown here is derived from an EMBL/GenBank/DDBJ whole genome shotgun (WGS) entry which is preliminary data.</text>
</comment>
<accession>A0A016UYU3</accession>
<evidence type="ECO:0000313" key="1">
    <source>
        <dbReference type="EMBL" id="EYC19638.1"/>
    </source>
</evidence>